<evidence type="ECO:0008006" key="5">
    <source>
        <dbReference type="Google" id="ProtNLM"/>
    </source>
</evidence>
<dbReference type="InterPro" id="IPR053772">
    <property type="entry name" value="At1g61320/At1g61330-like"/>
</dbReference>
<evidence type="ECO:0000259" key="2">
    <source>
        <dbReference type="Pfam" id="PF24758"/>
    </source>
</evidence>
<reference evidence="4" key="2">
    <citation type="journal article" date="2017" name="J. Anim. Genet.">
        <title>Multiple reference genome sequences of hot pepper reveal the massive evolution of plant disease resistance genes by retroduplication.</title>
        <authorList>
            <person name="Kim S."/>
            <person name="Park J."/>
            <person name="Yeom S.-I."/>
            <person name="Kim Y.-M."/>
            <person name="Seo E."/>
            <person name="Kim K.-T."/>
            <person name="Kim M.-S."/>
            <person name="Lee J.M."/>
            <person name="Cheong K."/>
            <person name="Shin H.-S."/>
            <person name="Kim S.-B."/>
            <person name="Han K."/>
            <person name="Lee J."/>
            <person name="Park M."/>
            <person name="Lee H.-A."/>
            <person name="Lee H.-Y."/>
            <person name="Lee Y."/>
            <person name="Oh S."/>
            <person name="Lee J.H."/>
            <person name="Choi E."/>
            <person name="Choi E."/>
            <person name="Lee S.E."/>
            <person name="Jeon J."/>
            <person name="Kim H."/>
            <person name="Choi G."/>
            <person name="Song H."/>
            <person name="Lee J."/>
            <person name="Lee S.-C."/>
            <person name="Kwon J.-K."/>
            <person name="Lee H.-Y."/>
            <person name="Koo N."/>
            <person name="Hong Y."/>
            <person name="Kim R.W."/>
            <person name="Kang W.-H."/>
            <person name="Huh J.H."/>
            <person name="Kang B.-C."/>
            <person name="Yang T.-J."/>
            <person name="Lee Y.-H."/>
            <person name="Bennetzen J.L."/>
            <person name="Choi D."/>
        </authorList>
    </citation>
    <scope>NUCLEOTIDE SEQUENCE [LARGE SCALE GENOMIC DNA]</scope>
    <source>
        <strain evidence="4">cv. PBC81</strain>
    </source>
</reference>
<dbReference type="PANTHER" id="PTHR34145:SF50">
    <property type="match status" value="1"/>
</dbReference>
<name>A0A2G2WKY4_CAPBA</name>
<dbReference type="InterPro" id="IPR032675">
    <property type="entry name" value="LRR_dom_sf"/>
</dbReference>
<dbReference type="InterPro" id="IPR055357">
    <property type="entry name" value="LRR_At1g61320_AtMIF1"/>
</dbReference>
<reference evidence="3 4" key="1">
    <citation type="journal article" date="2017" name="Genome Biol.">
        <title>New reference genome sequences of hot pepper reveal the massive evolution of plant disease-resistance genes by retroduplication.</title>
        <authorList>
            <person name="Kim S."/>
            <person name="Park J."/>
            <person name="Yeom S.I."/>
            <person name="Kim Y.M."/>
            <person name="Seo E."/>
            <person name="Kim K.T."/>
            <person name="Kim M.S."/>
            <person name="Lee J.M."/>
            <person name="Cheong K."/>
            <person name="Shin H.S."/>
            <person name="Kim S.B."/>
            <person name="Han K."/>
            <person name="Lee J."/>
            <person name="Park M."/>
            <person name="Lee H.A."/>
            <person name="Lee H.Y."/>
            <person name="Lee Y."/>
            <person name="Oh S."/>
            <person name="Lee J.H."/>
            <person name="Choi E."/>
            <person name="Choi E."/>
            <person name="Lee S.E."/>
            <person name="Jeon J."/>
            <person name="Kim H."/>
            <person name="Choi G."/>
            <person name="Song H."/>
            <person name="Lee J."/>
            <person name="Lee S.C."/>
            <person name="Kwon J.K."/>
            <person name="Lee H.Y."/>
            <person name="Koo N."/>
            <person name="Hong Y."/>
            <person name="Kim R.W."/>
            <person name="Kang W.H."/>
            <person name="Huh J.H."/>
            <person name="Kang B.C."/>
            <person name="Yang T.J."/>
            <person name="Lee Y.H."/>
            <person name="Bennetzen J.L."/>
            <person name="Choi D."/>
        </authorList>
    </citation>
    <scope>NUCLEOTIDE SEQUENCE [LARGE SCALE GENOMIC DNA]</scope>
    <source>
        <strain evidence="4">cv. PBC81</strain>
    </source>
</reference>
<keyword evidence="4" id="KW-1185">Reference proteome</keyword>
<accession>A0A2G2WKY4</accession>
<comment type="caution">
    <text evidence="3">The sequence shown here is derived from an EMBL/GenBank/DDBJ whole genome shotgun (WGS) entry which is preliminary data.</text>
</comment>
<sequence>MEVNCDGDATGDDRISNLPEPILHHIMSFIYAKHVAQMSTLSKALATASNSLSYLNFGYISDWWSNCYFAPLSYVDRWIKILIDYNIKELDLRVDRPDYRGNIGYNRLPEKIFAARSLNVLSLYGFKIALPADDGMIKLPSLQELHLSYVFLDEKFIESLCTSCCNLEHLSFRYFDGLTSFQVCETLQLPCSVLQLVDIAAFNLEELRINSLNRSIKVVRITACKALKSLYLGGVDVTDNWLEELFYSLQNVEKFELSRCDTLKTMKIASGRLKWLITSDCDNLIAADFDTPNLLKFQYSCHPLSTFKLKASDIIIPKDLRENILPPLYGTNILQVNFRRQFSYSVVDIVDSMLWISPHLHTLSFTQAPGLKTLKFIYEDASDEDKKFCASQPWECWRHTLKKVELHNFSCMEEEKLRNYFFANADNLEMVEISL</sequence>
<gene>
    <name evidence="3" type="ORF">CQW23_15063</name>
</gene>
<organism evidence="3 4">
    <name type="scientific">Capsicum baccatum</name>
    <name type="common">Peruvian pepper</name>
    <dbReference type="NCBI Taxonomy" id="33114"/>
    <lineage>
        <taxon>Eukaryota</taxon>
        <taxon>Viridiplantae</taxon>
        <taxon>Streptophyta</taxon>
        <taxon>Embryophyta</taxon>
        <taxon>Tracheophyta</taxon>
        <taxon>Spermatophyta</taxon>
        <taxon>Magnoliopsida</taxon>
        <taxon>eudicotyledons</taxon>
        <taxon>Gunneridae</taxon>
        <taxon>Pentapetalae</taxon>
        <taxon>asterids</taxon>
        <taxon>lamiids</taxon>
        <taxon>Solanales</taxon>
        <taxon>Solanaceae</taxon>
        <taxon>Solanoideae</taxon>
        <taxon>Capsiceae</taxon>
        <taxon>Capsicum</taxon>
    </lineage>
</organism>
<dbReference type="PANTHER" id="PTHR34145">
    <property type="entry name" value="OS02G0105600 PROTEIN"/>
    <property type="match status" value="1"/>
</dbReference>
<dbReference type="OrthoDB" id="1534647at2759"/>
<protein>
    <recommendedName>
        <fullName evidence="5">F-box domain-containing protein</fullName>
    </recommendedName>
</protein>
<dbReference type="InterPro" id="IPR055411">
    <property type="entry name" value="LRR_FXL15/At3g58940/PEG3-like"/>
</dbReference>
<dbReference type="AlphaFoldDB" id="A0A2G2WKY4"/>
<feature type="domain" description="At1g61320/AtMIF1 LRR" evidence="1">
    <location>
        <begin position="219"/>
        <end position="310"/>
    </location>
</feature>
<dbReference type="Pfam" id="PF23622">
    <property type="entry name" value="LRR_At1g61320_AtMIF1"/>
    <property type="match status" value="1"/>
</dbReference>
<dbReference type="Gene3D" id="3.80.10.10">
    <property type="entry name" value="Ribonuclease Inhibitor"/>
    <property type="match status" value="1"/>
</dbReference>
<dbReference type="EMBL" id="MLFT02000006">
    <property type="protein sequence ID" value="PHT45905.1"/>
    <property type="molecule type" value="Genomic_DNA"/>
</dbReference>
<dbReference type="Proteomes" id="UP000224567">
    <property type="component" value="Unassembled WGS sequence"/>
</dbReference>
<evidence type="ECO:0000313" key="4">
    <source>
        <dbReference type="Proteomes" id="UP000224567"/>
    </source>
</evidence>
<feature type="domain" description="F-box/LRR-repeat protein 15/At3g58940/PEG3-like LRR" evidence="2">
    <location>
        <begin position="75"/>
        <end position="209"/>
    </location>
</feature>
<evidence type="ECO:0000259" key="1">
    <source>
        <dbReference type="Pfam" id="PF23622"/>
    </source>
</evidence>
<dbReference type="SUPFAM" id="SSF52047">
    <property type="entry name" value="RNI-like"/>
    <property type="match status" value="1"/>
</dbReference>
<proteinExistence type="predicted"/>
<evidence type="ECO:0000313" key="3">
    <source>
        <dbReference type="EMBL" id="PHT45905.1"/>
    </source>
</evidence>
<dbReference type="Pfam" id="PF24758">
    <property type="entry name" value="LRR_At5g56370"/>
    <property type="match status" value="1"/>
</dbReference>